<dbReference type="GO" id="GO:0006799">
    <property type="term" value="P:polyphosphate biosynthetic process"/>
    <property type="evidence" value="ECO:0007669"/>
    <property type="project" value="UniProtKB-UniRule"/>
</dbReference>
<dbReference type="Gene3D" id="3.30.870.10">
    <property type="entry name" value="Endonuclease Chain A"/>
    <property type="match status" value="2"/>
</dbReference>
<evidence type="ECO:0000256" key="2">
    <source>
        <dbReference type="ARBA" id="ARBA00022679"/>
    </source>
</evidence>
<evidence type="ECO:0000259" key="10">
    <source>
        <dbReference type="Pfam" id="PF02503"/>
    </source>
</evidence>
<evidence type="ECO:0000313" key="15">
    <source>
        <dbReference type="Proteomes" id="UP000036873"/>
    </source>
</evidence>
<evidence type="ECO:0000313" key="14">
    <source>
        <dbReference type="EMBL" id="KNZ42099.1"/>
    </source>
</evidence>
<comment type="cofactor">
    <cofactor evidence="8">
        <name>Mg(2+)</name>
        <dbReference type="ChEBI" id="CHEBI:18420"/>
    </cofactor>
</comment>
<comment type="caution">
    <text evidence="14">The sequence shown here is derived from an EMBL/GenBank/DDBJ whole genome shotgun (WGS) entry which is preliminary data.</text>
</comment>
<protein>
    <recommendedName>
        <fullName evidence="8 9">Polyphosphate kinase</fullName>
        <ecNumber evidence="8 9">2.7.4.1</ecNumber>
    </recommendedName>
    <alternativeName>
        <fullName evidence="8">ATP-polyphosphate phosphotransferase</fullName>
    </alternativeName>
    <alternativeName>
        <fullName evidence="8">Polyphosphoric acid kinase</fullName>
    </alternativeName>
</protein>
<dbReference type="EC" id="2.7.4.1" evidence="8 9"/>
<dbReference type="NCBIfam" id="NF003917">
    <property type="entry name" value="PRK05443.1-1"/>
    <property type="match status" value="1"/>
</dbReference>
<dbReference type="Pfam" id="PF17941">
    <property type="entry name" value="PP_kinase_C_1"/>
    <property type="match status" value="1"/>
</dbReference>
<dbReference type="NCBIfam" id="NF003920">
    <property type="entry name" value="PRK05443.2-1"/>
    <property type="match status" value="1"/>
</dbReference>
<evidence type="ECO:0000256" key="3">
    <source>
        <dbReference type="ARBA" id="ARBA00022723"/>
    </source>
</evidence>
<dbReference type="CDD" id="cd09168">
    <property type="entry name" value="PLDc_PaPPK1_C2_like"/>
    <property type="match status" value="1"/>
</dbReference>
<dbReference type="InterPro" id="IPR024953">
    <property type="entry name" value="PP_kinase_middle"/>
</dbReference>
<dbReference type="Pfam" id="PF02503">
    <property type="entry name" value="PP_kinase"/>
    <property type="match status" value="1"/>
</dbReference>
<feature type="binding site" evidence="8">
    <location>
        <position position="565"/>
    </location>
    <ligand>
        <name>ATP</name>
        <dbReference type="ChEBI" id="CHEBI:30616"/>
    </ligand>
</feature>
<keyword evidence="4 8" id="KW-0547">Nucleotide-binding</keyword>
<dbReference type="STRING" id="52689.AKG39_07980"/>
<feature type="binding site" evidence="8">
    <location>
        <position position="406"/>
    </location>
    <ligand>
        <name>Mg(2+)</name>
        <dbReference type="ChEBI" id="CHEBI:18420"/>
    </ligand>
</feature>
<feature type="binding site" evidence="8">
    <location>
        <position position="593"/>
    </location>
    <ligand>
        <name>ATP</name>
        <dbReference type="ChEBI" id="CHEBI:30616"/>
    </ligand>
</feature>
<dbReference type="AlphaFoldDB" id="A0A0L6U0Q8"/>
<dbReference type="Gene3D" id="3.30.1840.10">
    <property type="entry name" value="Polyphosphate kinase middle domain"/>
    <property type="match status" value="1"/>
</dbReference>
<dbReference type="InterPro" id="IPR025200">
    <property type="entry name" value="PPK_C_dom2"/>
</dbReference>
<dbReference type="CDD" id="cd09165">
    <property type="entry name" value="PLDc_PaPPK1_C1_like"/>
    <property type="match status" value="1"/>
</dbReference>
<keyword evidence="1 8" id="KW-0597">Phosphoprotein</keyword>
<feature type="active site" description="Phosphohistidine intermediate" evidence="8">
    <location>
        <position position="436"/>
    </location>
</feature>
<evidence type="ECO:0000256" key="9">
    <source>
        <dbReference type="RuleBase" id="RU003800"/>
    </source>
</evidence>
<dbReference type="NCBIfam" id="NF003921">
    <property type="entry name" value="PRK05443.2-2"/>
    <property type="match status" value="1"/>
</dbReference>
<dbReference type="PATRIC" id="fig|52689.4.peg.724"/>
<sequence>MKNNIFINREISWLDFNTRVLEEAYDKNNPVMDRLKFLSITASNLDEFFMVRIAGIMDQINVGYNKKSLDGLTPQEQLAELSIRTQDMMARQYTCLSKSIIPELNQNKVFFMEYEELGDEAKDFALHYFIEACYPVLTPQAIDNSRPFPLVKNNQVYLCVILHDNEAMNKEEKEFMAILEIPKVLDRIIALPNTMEKKGFNYIFIEDIIRPFVHELFTGYEVKQVSEFRITRNGDLDIDEDEAEDLLIEIEKSIQQRKWGAAIKLEVTKSMGKKMRKWLIKELEISNDEVFELKGNLDLTCFMKFHGRPEFADLRDPRYTSVISDDFYGREDIFEIIREKDRLLHHPYQSFKTVIDFVRLAATDPDVLAIKQTLYRVSGDSPIIEALIQAAQNGKQVTVLVELKARFDEANNIVWAKKLEQAGCHVIYGLAGLKIHCKMILVVRNESDGIRRYVHLGTGNYNDVTANLYTDLGMFTAKESYASDVSTLFNLLSGYSHYTLWKKMEVAPKTMRNAFYIAIDREIENIKMGEKGKIIAKMNSLIDEGIVNKLYEASQAGVEIQLIVRGMCSLVPGIPKISENISVHSIVGTFLEHSRIYYFYNQGKEDIFLSSADWMERNLDRRIETLFPVEDMDLKQKLKHIIDITLSDTIKTRIMTETGEYVRMDKRGKELLSCQKYFCEEAEAQFEAVRKRDLLNQGLLNQDFGGEL</sequence>
<dbReference type="OrthoDB" id="9761456at2"/>
<dbReference type="PANTHER" id="PTHR30218:SF0">
    <property type="entry name" value="POLYPHOSPHATE KINASE"/>
    <property type="match status" value="1"/>
</dbReference>
<dbReference type="GO" id="GO:0009358">
    <property type="term" value="C:polyphosphate kinase complex"/>
    <property type="evidence" value="ECO:0007669"/>
    <property type="project" value="InterPro"/>
</dbReference>
<proteinExistence type="inferred from homology"/>
<keyword evidence="7 8" id="KW-0460">Magnesium</keyword>
<dbReference type="Pfam" id="PF13090">
    <property type="entry name" value="PP_kinase_C"/>
    <property type="match status" value="1"/>
</dbReference>
<evidence type="ECO:0000256" key="8">
    <source>
        <dbReference type="HAMAP-Rule" id="MF_00347"/>
    </source>
</evidence>
<dbReference type="HAMAP" id="MF_00347">
    <property type="entry name" value="Polyphosphate_kinase"/>
    <property type="match status" value="1"/>
</dbReference>
<dbReference type="Pfam" id="PF13089">
    <property type="entry name" value="PP_kinase_N"/>
    <property type="match status" value="1"/>
</dbReference>
<keyword evidence="5 8" id="KW-0418">Kinase</keyword>
<dbReference type="RefSeq" id="WP_050739859.1">
    <property type="nucleotide sequence ID" value="NZ_LGYO01000019.1"/>
</dbReference>
<dbReference type="PIRSF" id="PIRSF015589">
    <property type="entry name" value="PP_kinase"/>
    <property type="match status" value="1"/>
</dbReference>
<dbReference type="GO" id="GO:0046872">
    <property type="term" value="F:metal ion binding"/>
    <property type="evidence" value="ECO:0007669"/>
    <property type="project" value="UniProtKB-KW"/>
</dbReference>
<comment type="catalytic activity">
    <reaction evidence="8 9">
        <text>[phosphate](n) + ATP = [phosphate](n+1) + ADP</text>
        <dbReference type="Rhea" id="RHEA:19573"/>
        <dbReference type="Rhea" id="RHEA-COMP:9859"/>
        <dbReference type="Rhea" id="RHEA-COMP:14280"/>
        <dbReference type="ChEBI" id="CHEBI:16838"/>
        <dbReference type="ChEBI" id="CHEBI:30616"/>
        <dbReference type="ChEBI" id="CHEBI:456216"/>
        <dbReference type="EC" id="2.7.4.1"/>
    </reaction>
</comment>
<dbReference type="PANTHER" id="PTHR30218">
    <property type="entry name" value="POLYPHOSPHATE KINASE"/>
    <property type="match status" value="1"/>
</dbReference>
<dbReference type="SUPFAM" id="SSF140356">
    <property type="entry name" value="PPK N-terminal domain-like"/>
    <property type="match status" value="1"/>
</dbReference>
<dbReference type="InterPro" id="IPR003414">
    <property type="entry name" value="PP_kinase"/>
</dbReference>
<dbReference type="InterPro" id="IPR025198">
    <property type="entry name" value="PPK_N_dom"/>
</dbReference>
<dbReference type="SUPFAM" id="SSF56024">
    <property type="entry name" value="Phospholipase D/nuclease"/>
    <property type="match status" value="2"/>
</dbReference>
<feature type="domain" description="Polyphosphate kinase N-terminal" evidence="11">
    <location>
        <begin position="6"/>
        <end position="111"/>
    </location>
</feature>
<keyword evidence="2 8" id="KW-0808">Transferase</keyword>
<keyword evidence="6 8" id="KW-0067">ATP-binding</keyword>
<dbReference type="GO" id="GO:0008976">
    <property type="term" value="F:polyphosphate kinase activity"/>
    <property type="evidence" value="ECO:0007669"/>
    <property type="project" value="UniProtKB-UniRule"/>
</dbReference>
<keyword evidence="3 8" id="KW-0479">Metal-binding</keyword>
<evidence type="ECO:0000259" key="11">
    <source>
        <dbReference type="Pfam" id="PF13089"/>
    </source>
</evidence>
<keyword evidence="15" id="KW-1185">Reference proteome</keyword>
<evidence type="ECO:0000256" key="5">
    <source>
        <dbReference type="ARBA" id="ARBA00022777"/>
    </source>
</evidence>
<dbReference type="GO" id="GO:0005524">
    <property type="term" value="F:ATP binding"/>
    <property type="evidence" value="ECO:0007669"/>
    <property type="project" value="UniProtKB-KW"/>
</dbReference>
<feature type="domain" description="Polyphosphate kinase C-terminal" evidence="12">
    <location>
        <begin position="506"/>
        <end position="675"/>
    </location>
</feature>
<evidence type="ECO:0000259" key="13">
    <source>
        <dbReference type="Pfam" id="PF17941"/>
    </source>
</evidence>
<dbReference type="Gene3D" id="1.20.58.310">
    <property type="entry name" value="Polyphosphate kinase N-terminal domain"/>
    <property type="match status" value="1"/>
</dbReference>
<evidence type="ECO:0000256" key="4">
    <source>
        <dbReference type="ARBA" id="ARBA00022741"/>
    </source>
</evidence>
<dbReference type="NCBIfam" id="TIGR03705">
    <property type="entry name" value="poly_P_kin"/>
    <property type="match status" value="1"/>
</dbReference>
<dbReference type="NCBIfam" id="NF003918">
    <property type="entry name" value="PRK05443.1-2"/>
    <property type="match status" value="1"/>
</dbReference>
<gene>
    <name evidence="8" type="primary">ppk</name>
    <name evidence="14" type="ORF">AKG39_07980</name>
</gene>
<comment type="PTM">
    <text evidence="8 9">An intermediate of this reaction is the autophosphorylated ppk in which a phosphate is covalently linked to a histidine residue through a N-P bond.</text>
</comment>
<evidence type="ECO:0000256" key="6">
    <source>
        <dbReference type="ARBA" id="ARBA00022840"/>
    </source>
</evidence>
<comment type="function">
    <text evidence="8 9">Catalyzes the reversible transfer of the terminal phosphate of ATP to form a long-chain polyphosphate (polyP).</text>
</comment>
<dbReference type="FunFam" id="3.30.870.10:FF:000001">
    <property type="entry name" value="Polyphosphate kinase"/>
    <property type="match status" value="1"/>
</dbReference>
<evidence type="ECO:0000259" key="12">
    <source>
        <dbReference type="Pfam" id="PF13090"/>
    </source>
</evidence>
<evidence type="ECO:0000256" key="7">
    <source>
        <dbReference type="ARBA" id="ARBA00022842"/>
    </source>
</evidence>
<accession>A0A0L6U0Q8</accession>
<feature type="domain" description="Polyphosphate kinase middle" evidence="10">
    <location>
        <begin position="122"/>
        <end position="305"/>
    </location>
</feature>
<evidence type="ECO:0000256" key="1">
    <source>
        <dbReference type="ARBA" id="ARBA00022553"/>
    </source>
</evidence>
<dbReference type="InterPro" id="IPR041108">
    <property type="entry name" value="PP_kinase_C_1"/>
</dbReference>
<dbReference type="Proteomes" id="UP000036873">
    <property type="component" value="Unassembled WGS sequence"/>
</dbReference>
<feature type="binding site" evidence="8">
    <location>
        <position position="469"/>
    </location>
    <ligand>
        <name>ATP</name>
        <dbReference type="ChEBI" id="CHEBI:30616"/>
    </ligand>
</feature>
<feature type="binding site" evidence="8">
    <location>
        <position position="44"/>
    </location>
    <ligand>
        <name>ATP</name>
        <dbReference type="ChEBI" id="CHEBI:30616"/>
    </ligand>
</feature>
<reference evidence="15" key="1">
    <citation type="submission" date="2015-07" db="EMBL/GenBank/DDBJ databases">
        <title>Draft genome sequence of Acetobacterium bakii DSM 8293, a potential psychrophilic chemical producer through syngas fermentation.</title>
        <authorList>
            <person name="Song Y."/>
            <person name="Hwang S."/>
            <person name="Cho B.-K."/>
        </authorList>
    </citation>
    <scope>NUCLEOTIDE SEQUENCE [LARGE SCALE GENOMIC DNA]</scope>
    <source>
        <strain evidence="15">DSM 8239</strain>
    </source>
</reference>
<dbReference type="SUPFAM" id="SSF143724">
    <property type="entry name" value="PHP14-like"/>
    <property type="match status" value="1"/>
</dbReference>
<comment type="similarity">
    <text evidence="8 9">Belongs to the polyphosphate kinase 1 (PPK1) family.</text>
</comment>
<dbReference type="InterPro" id="IPR036832">
    <property type="entry name" value="PPK_N_dom_sf"/>
</dbReference>
<dbReference type="EMBL" id="LGYO01000019">
    <property type="protein sequence ID" value="KNZ42099.1"/>
    <property type="molecule type" value="Genomic_DNA"/>
</dbReference>
<name>A0A0L6U0Q8_9FIRM</name>
<feature type="domain" description="Polyphosphate kinase C-terminal" evidence="13">
    <location>
        <begin position="332"/>
        <end position="496"/>
    </location>
</feature>
<dbReference type="InterPro" id="IPR036830">
    <property type="entry name" value="PP_kinase_middle_dom_sf"/>
</dbReference>
<feature type="binding site" evidence="8">
    <location>
        <position position="376"/>
    </location>
    <ligand>
        <name>Mg(2+)</name>
        <dbReference type="ChEBI" id="CHEBI:18420"/>
    </ligand>
</feature>
<organism evidence="14 15">
    <name type="scientific">Acetobacterium bakii</name>
    <dbReference type="NCBI Taxonomy" id="52689"/>
    <lineage>
        <taxon>Bacteria</taxon>
        <taxon>Bacillati</taxon>
        <taxon>Bacillota</taxon>
        <taxon>Clostridia</taxon>
        <taxon>Eubacteriales</taxon>
        <taxon>Eubacteriaceae</taxon>
        <taxon>Acetobacterium</taxon>
    </lineage>
</organism>